<keyword evidence="1" id="KW-0732">Signal</keyword>
<dbReference type="AlphaFoldDB" id="H6RHB9"/>
<dbReference type="EMBL" id="FO117607">
    <property type="protein sequence ID" value="CCG00430.1"/>
    <property type="molecule type" value="Genomic_DNA"/>
</dbReference>
<evidence type="ECO:0000313" key="3">
    <source>
        <dbReference type="EMBL" id="CCG00430.1"/>
    </source>
</evidence>
<dbReference type="EMBL" id="FO117606">
    <property type="protein sequence ID" value="CCG00390.1"/>
    <property type="molecule type" value="Genomic_DNA"/>
</dbReference>
<reference evidence="3" key="2">
    <citation type="submission" date="2012-02" db="EMBL/GenBank/DDBJ databases">
        <authorList>
            <person name="Genoscope - CEA"/>
        </authorList>
    </citation>
    <scope>NUCLEOTIDE SEQUENCE</scope>
</reference>
<sequence>MKNLILTTILLFTATINAQYAIISAVDLNEGTENDYLQTEKFWGPLHKKAIEDGVQTQQAVWKVIQTNDQRDNPADYFIITGFSSKEQLANYSSADYGAYAQEVYKGKMSRRAITRMFEASNNSSNERRNYHIEAVSRTILAGGDLKPGDRMSITSTIAKSDDFESWESEIIKPMVEKEILMGQHRYWGLAKVYERTDNAYKNATHFFFNIGVPDVPRTGWESMGDTFEGTKLREGVQSASDHQNFVTLELVSIHN</sequence>
<proteinExistence type="predicted"/>
<protein>
    <recommendedName>
        <fullName evidence="4">Secreted protein</fullName>
    </recommendedName>
</protein>
<evidence type="ECO:0000313" key="2">
    <source>
        <dbReference type="EMBL" id="CCG00390.1"/>
    </source>
</evidence>
<accession>H6RHB9</accession>
<reference evidence="3" key="1">
    <citation type="journal article" date="2012" name="Environ. Microbiol.">
        <title>Genomic content of uncultured Bacteroidetes from contrasting oceanic provinces in the North Atlantic Ocean.</title>
        <authorList>
            <person name="Gomez-Pereira P.R."/>
            <person name="Schuler M."/>
            <person name="Fuchs B.M."/>
            <person name="Bennke C."/>
            <person name="Teeling H."/>
            <person name="Waldmann J."/>
            <person name="Richter M."/>
            <person name="Barbe V."/>
            <person name="Bataille E."/>
            <person name="Glockner F.O."/>
            <person name="Amann R."/>
        </authorList>
    </citation>
    <scope>NUCLEOTIDE SEQUENCE</scope>
</reference>
<feature type="chain" id="PRO_5010834947" description="Secreted protein" evidence="1">
    <location>
        <begin position="19"/>
        <end position="256"/>
    </location>
</feature>
<evidence type="ECO:0000256" key="1">
    <source>
        <dbReference type="SAM" id="SignalP"/>
    </source>
</evidence>
<name>H6RHB9_9BACT</name>
<organism evidence="3">
    <name type="scientific">uncultured Flavobacteriia bacterium</name>
    <dbReference type="NCBI Taxonomy" id="212695"/>
    <lineage>
        <taxon>Bacteria</taxon>
        <taxon>Pseudomonadati</taxon>
        <taxon>Bacteroidota</taxon>
        <taxon>Flavobacteriia</taxon>
        <taxon>environmental samples</taxon>
    </lineage>
</organism>
<gene>
    <name evidence="3" type="ORF">VIS_S18_DB-B8_0035</name>
    <name evidence="2" type="ORF">VIS_S18DAB70035</name>
</gene>
<feature type="signal peptide" evidence="1">
    <location>
        <begin position="1"/>
        <end position="18"/>
    </location>
</feature>
<evidence type="ECO:0008006" key="4">
    <source>
        <dbReference type="Google" id="ProtNLM"/>
    </source>
</evidence>